<evidence type="ECO:0000313" key="3">
    <source>
        <dbReference type="Proteomes" id="UP001465976"/>
    </source>
</evidence>
<reference evidence="2 3" key="1">
    <citation type="submission" date="2024-02" db="EMBL/GenBank/DDBJ databases">
        <title>A draft genome for the cacao thread blight pathogen Marasmius crinis-equi.</title>
        <authorList>
            <person name="Cohen S.P."/>
            <person name="Baruah I.K."/>
            <person name="Amoako-Attah I."/>
            <person name="Bukari Y."/>
            <person name="Meinhardt L.W."/>
            <person name="Bailey B.A."/>
        </authorList>
    </citation>
    <scope>NUCLEOTIDE SEQUENCE [LARGE SCALE GENOMIC DNA]</scope>
    <source>
        <strain evidence="2 3">GH-76</strain>
    </source>
</reference>
<organism evidence="2 3">
    <name type="scientific">Marasmius crinis-equi</name>
    <dbReference type="NCBI Taxonomy" id="585013"/>
    <lineage>
        <taxon>Eukaryota</taxon>
        <taxon>Fungi</taxon>
        <taxon>Dikarya</taxon>
        <taxon>Basidiomycota</taxon>
        <taxon>Agaricomycotina</taxon>
        <taxon>Agaricomycetes</taxon>
        <taxon>Agaricomycetidae</taxon>
        <taxon>Agaricales</taxon>
        <taxon>Marasmiineae</taxon>
        <taxon>Marasmiaceae</taxon>
        <taxon>Marasmius</taxon>
    </lineage>
</organism>
<sequence length="141" mass="16133">MLSHTSDSTFFVKTSLLGLLSLVLYQVFKRVTRYRSLAYLPGPPPNGYIFGNIKDTYGDEKAVIFNQWIEKYGRVFASWALFMEREVYLADLKGVAHVLRHDDIYEKPADARFLLSRITGHGETDFTLFVSARADGKTRCL</sequence>
<keyword evidence="3" id="KW-1185">Reference proteome</keyword>
<evidence type="ECO:0008006" key="4">
    <source>
        <dbReference type="Google" id="ProtNLM"/>
    </source>
</evidence>
<dbReference type="Proteomes" id="UP001465976">
    <property type="component" value="Unassembled WGS sequence"/>
</dbReference>
<feature type="transmembrane region" description="Helical" evidence="1">
    <location>
        <begin position="12"/>
        <end position="28"/>
    </location>
</feature>
<dbReference type="Gene3D" id="1.10.630.10">
    <property type="entry name" value="Cytochrome P450"/>
    <property type="match status" value="1"/>
</dbReference>
<keyword evidence="1" id="KW-1133">Transmembrane helix</keyword>
<evidence type="ECO:0000313" key="2">
    <source>
        <dbReference type="EMBL" id="KAL0578185.1"/>
    </source>
</evidence>
<keyword evidence="1" id="KW-0472">Membrane</keyword>
<gene>
    <name evidence="2" type="ORF">V5O48_003816</name>
</gene>
<keyword evidence="1" id="KW-0812">Transmembrane</keyword>
<evidence type="ECO:0000256" key="1">
    <source>
        <dbReference type="SAM" id="Phobius"/>
    </source>
</evidence>
<dbReference type="SUPFAM" id="SSF48264">
    <property type="entry name" value="Cytochrome P450"/>
    <property type="match status" value="1"/>
</dbReference>
<dbReference type="EMBL" id="JBAHYK010000115">
    <property type="protein sequence ID" value="KAL0578185.1"/>
    <property type="molecule type" value="Genomic_DNA"/>
</dbReference>
<comment type="caution">
    <text evidence="2">The sequence shown here is derived from an EMBL/GenBank/DDBJ whole genome shotgun (WGS) entry which is preliminary data.</text>
</comment>
<protein>
    <recommendedName>
        <fullName evidence="4">Cytochrome P450</fullName>
    </recommendedName>
</protein>
<proteinExistence type="predicted"/>
<accession>A0ABR3FRU1</accession>
<dbReference type="InterPro" id="IPR036396">
    <property type="entry name" value="Cyt_P450_sf"/>
</dbReference>
<name>A0ABR3FRU1_9AGAR</name>